<proteinExistence type="predicted"/>
<evidence type="ECO:0000313" key="2">
    <source>
        <dbReference type="Proteomes" id="UP000189941"/>
    </source>
</evidence>
<dbReference type="RefSeq" id="WP_078755730.1">
    <property type="nucleotide sequence ID" value="NZ_FUWO01000006.1"/>
</dbReference>
<name>A0A1T4L3I7_9LACT</name>
<protein>
    <submittedName>
        <fullName evidence="1">Uncharacterized protein</fullName>
    </submittedName>
</protein>
<dbReference type="AlphaFoldDB" id="A0A1T4L3I7"/>
<gene>
    <name evidence="1" type="ORF">SAMN02746011_00962</name>
</gene>
<dbReference type="STRING" id="1121925.SAMN02746011_00962"/>
<sequence>MFKRMSWITVFIFVLLISPINIKAFEIESVEEDLFKVLVKIFEPEDIYSEDYSGEEEVMTESAWINRAYEELRSEINYISEYNFDPPLVKNEYYDASDLDEGRFIIFDRDNQAWTFESTDNNQGQALKITFRNSRLPLGSNDEFDLLGRVVKTLDNSLTADEIYQGYKENFQSDAPYQIGEVKVTRDTSTISVERDLSDEIDDEIYPNYAWSLPEEQENDLLISTDIINQYNEEQANLAIEYHNQANQLIINELHGNWDVDYDHNMIDYEIEDIPNIFSEDYPEIENPLVNREYLNRILLELFKVNKYLQDAKGLYSYGNDSNTAYFYPGRDFELYMYSGIYDDRHLIELRLANNKLNFYDEILKQGYKYDDLFNYFSIFTKTLDSSLSQEEIKSAFDQWIETDEDFQLGDITLLKEGLKKGVLYLRRDLTDEIAAGEAPNYTESLANLKLEPLINDETNLIGEVENDISIMSEEPILDEDFVTPLIYSDYYSRVMDNFSNSYSVDFDFRNYQGEIVEINVENGFYIFETGSRGSSILIQVPEDLIKEEVEIGDKLTGLIRNNGIRLDKFRINLLPSYTLESFESFEIIKEEEE</sequence>
<keyword evidence="2" id="KW-1185">Reference proteome</keyword>
<dbReference type="Proteomes" id="UP000189941">
    <property type="component" value="Unassembled WGS sequence"/>
</dbReference>
<organism evidence="1 2">
    <name type="scientific">Globicatella sulfidifaciens DSM 15739</name>
    <dbReference type="NCBI Taxonomy" id="1121925"/>
    <lineage>
        <taxon>Bacteria</taxon>
        <taxon>Bacillati</taxon>
        <taxon>Bacillota</taxon>
        <taxon>Bacilli</taxon>
        <taxon>Lactobacillales</taxon>
        <taxon>Aerococcaceae</taxon>
        <taxon>Globicatella</taxon>
    </lineage>
</organism>
<accession>A0A1T4L3I7</accession>
<reference evidence="2" key="1">
    <citation type="submission" date="2017-02" db="EMBL/GenBank/DDBJ databases">
        <authorList>
            <person name="Varghese N."/>
            <person name="Submissions S."/>
        </authorList>
    </citation>
    <scope>NUCLEOTIDE SEQUENCE [LARGE SCALE GENOMIC DNA]</scope>
    <source>
        <strain evidence="2">DSM 15739</strain>
    </source>
</reference>
<evidence type="ECO:0000313" key="1">
    <source>
        <dbReference type="EMBL" id="SJZ49264.1"/>
    </source>
</evidence>
<dbReference type="EMBL" id="FUWO01000006">
    <property type="protein sequence ID" value="SJZ49264.1"/>
    <property type="molecule type" value="Genomic_DNA"/>
</dbReference>